<comment type="caution">
    <text evidence="2">The sequence shown here is derived from an EMBL/GenBank/DDBJ whole genome shotgun (WGS) entry which is preliminary data.</text>
</comment>
<evidence type="ECO:0000313" key="2">
    <source>
        <dbReference type="EMBL" id="GHP11053.1"/>
    </source>
</evidence>
<feature type="region of interest" description="Disordered" evidence="1">
    <location>
        <begin position="1"/>
        <end position="27"/>
    </location>
</feature>
<evidence type="ECO:0000313" key="3">
    <source>
        <dbReference type="Proteomes" id="UP000660262"/>
    </source>
</evidence>
<dbReference type="Proteomes" id="UP000660262">
    <property type="component" value="Unassembled WGS sequence"/>
</dbReference>
<dbReference type="EMBL" id="BNJQ01000032">
    <property type="protein sequence ID" value="GHP11053.1"/>
    <property type="molecule type" value="Genomic_DNA"/>
</dbReference>
<accession>A0A830HWB9</accession>
<keyword evidence="3" id="KW-1185">Reference proteome</keyword>
<reference evidence="2" key="1">
    <citation type="submission" date="2020-10" db="EMBL/GenBank/DDBJ databases">
        <title>Unveiling of a novel bifunctional photoreceptor, Dualchrome1, isolated from a cosmopolitan green alga.</title>
        <authorList>
            <person name="Suzuki S."/>
            <person name="Kawachi M."/>
        </authorList>
    </citation>
    <scope>NUCLEOTIDE SEQUENCE</scope>
    <source>
        <strain evidence="2">NIES 2893</strain>
    </source>
</reference>
<protein>
    <submittedName>
        <fullName evidence="2">Uncharacterized protein</fullName>
    </submittedName>
</protein>
<evidence type="ECO:0000256" key="1">
    <source>
        <dbReference type="SAM" id="MobiDB-lite"/>
    </source>
</evidence>
<proteinExistence type="predicted"/>
<organism evidence="2 3">
    <name type="scientific">Pycnococcus provasolii</name>
    <dbReference type="NCBI Taxonomy" id="41880"/>
    <lineage>
        <taxon>Eukaryota</taxon>
        <taxon>Viridiplantae</taxon>
        <taxon>Chlorophyta</taxon>
        <taxon>Pseudoscourfieldiophyceae</taxon>
        <taxon>Pseudoscourfieldiales</taxon>
        <taxon>Pycnococcaceae</taxon>
        <taxon>Pycnococcus</taxon>
    </lineage>
</organism>
<sequence length="304" mass="32589">MRVDGVDIPLKGDSSSSSKKKTPLKDSVDCGGVRSAALLNAVGVVVIPEASWLPSLRLTAQSLLALIGGSRASTSDDASGMLAWLPSVTQADARRCSVDVSGSLPGTYQLYGDGLYDGDEPVVDSRPDLPNYANLVAQLVRQAEPLAQIAYETFFGEAGRFDPVGSTAVQDEMLEETGTSRLRRLACNVMFVRTSKGAVAQDWHRDQAPFLKRRQNDGSLSADVHFGIRISGTFNEDGGIEYQPGNFGVDPSKDYELYTPDASRDDVLVAHMGDVLHHGTASAQARMALYIGFTPCGIYMEHGA</sequence>
<gene>
    <name evidence="2" type="ORF">PPROV_000978300</name>
</gene>
<dbReference type="AlphaFoldDB" id="A0A830HWB9"/>
<name>A0A830HWB9_9CHLO</name>